<reference evidence="1" key="1">
    <citation type="journal article" date="2019" name="MBio">
        <title>Virus Genomes from Deep Sea Sediments Expand the Ocean Megavirome and Support Independent Origins of Viral Gigantism.</title>
        <authorList>
            <person name="Backstrom D."/>
            <person name="Yutin N."/>
            <person name="Jorgensen S.L."/>
            <person name="Dharamshi J."/>
            <person name="Homa F."/>
            <person name="Zaremba-Niedwiedzka K."/>
            <person name="Spang A."/>
            <person name="Wolf Y.I."/>
            <person name="Koonin E.V."/>
            <person name="Ettema T.J."/>
        </authorList>
    </citation>
    <scope>NUCLEOTIDE SEQUENCE</scope>
</reference>
<evidence type="ECO:0000313" key="1">
    <source>
        <dbReference type="EMBL" id="QBK92653.1"/>
    </source>
</evidence>
<organism evidence="1">
    <name type="scientific">Pithovirus LCPAC401</name>
    <dbReference type="NCBI Taxonomy" id="2506595"/>
    <lineage>
        <taxon>Viruses</taxon>
        <taxon>Pithoviruses</taxon>
    </lineage>
</organism>
<dbReference type="EMBL" id="MK500579">
    <property type="protein sequence ID" value="QBK92653.1"/>
    <property type="molecule type" value="Genomic_DNA"/>
</dbReference>
<gene>
    <name evidence="1" type="ORF">LCPAC401_02910</name>
</gene>
<sequence>MSEEKEVTYAKHNKKLGVLILEYDCNSLYHYIIEPNSTMFSKLRYICNQKNINMNIQINSFETYFVQYIIATNEELYGIKLVLSTFARSYRYILNDRRYYLNFIPMFRSGAQKHPYGKIPFELLTDAIYCEPPGLYKDNMSEWAKENEECYMMVAPLAVLYANCSCFFSHPDGSNLSRIIAEYDLF</sequence>
<accession>A0A481Z9R7</accession>
<protein>
    <submittedName>
        <fullName evidence="1">Uncharacterized protein</fullName>
    </submittedName>
</protein>
<proteinExistence type="predicted"/>
<name>A0A481Z9R7_9VIRU</name>